<keyword evidence="2" id="KW-1185">Reference proteome</keyword>
<dbReference type="EMBL" id="NIDE01000017">
    <property type="protein sequence ID" value="OWK36184.1"/>
    <property type="molecule type" value="Genomic_DNA"/>
</dbReference>
<protein>
    <submittedName>
        <fullName evidence="1">Uncharacterized protein</fullName>
    </submittedName>
</protein>
<dbReference type="OrthoDB" id="287408at2"/>
<sequence length="65" mass="7216">MSAQLLSDRVDTLAFPDYDQLRQNGWTVATVAGAYCVAWRGSEETVLQWGGGMWHQVSTRAERAA</sequence>
<gene>
    <name evidence="1" type="ORF">FRUB_08747</name>
</gene>
<proteinExistence type="predicted"/>
<evidence type="ECO:0000313" key="1">
    <source>
        <dbReference type="EMBL" id="OWK36184.1"/>
    </source>
</evidence>
<name>A0A225D959_9BACT</name>
<comment type="caution">
    <text evidence="1">The sequence shown here is derived from an EMBL/GenBank/DDBJ whole genome shotgun (WGS) entry which is preliminary data.</text>
</comment>
<reference evidence="2" key="1">
    <citation type="submission" date="2017-06" db="EMBL/GenBank/DDBJ databases">
        <title>Genome analysis of Fimbriiglobus ruber SP5, the first member of the order Planctomycetales with confirmed chitinolytic capability.</title>
        <authorList>
            <person name="Ravin N.V."/>
            <person name="Rakitin A.L."/>
            <person name="Ivanova A.A."/>
            <person name="Beletsky A.V."/>
            <person name="Kulichevskaya I.S."/>
            <person name="Mardanov A.V."/>
            <person name="Dedysh S.N."/>
        </authorList>
    </citation>
    <scope>NUCLEOTIDE SEQUENCE [LARGE SCALE GENOMIC DNA]</scope>
    <source>
        <strain evidence="2">SP5</strain>
    </source>
</reference>
<evidence type="ECO:0000313" key="2">
    <source>
        <dbReference type="Proteomes" id="UP000214646"/>
    </source>
</evidence>
<accession>A0A225D959</accession>
<dbReference type="RefSeq" id="WP_143393829.1">
    <property type="nucleotide sequence ID" value="NZ_NIDE01000017.1"/>
</dbReference>
<dbReference type="Proteomes" id="UP000214646">
    <property type="component" value="Unassembled WGS sequence"/>
</dbReference>
<dbReference type="AlphaFoldDB" id="A0A225D959"/>
<organism evidence="1 2">
    <name type="scientific">Fimbriiglobus ruber</name>
    <dbReference type="NCBI Taxonomy" id="1908690"/>
    <lineage>
        <taxon>Bacteria</taxon>
        <taxon>Pseudomonadati</taxon>
        <taxon>Planctomycetota</taxon>
        <taxon>Planctomycetia</taxon>
        <taxon>Gemmatales</taxon>
        <taxon>Gemmataceae</taxon>
        <taxon>Fimbriiglobus</taxon>
    </lineage>
</organism>